<gene>
    <name evidence="2" type="ORF">F1188_13640</name>
</gene>
<protein>
    <submittedName>
        <fullName evidence="2">Uncharacterized protein</fullName>
    </submittedName>
</protein>
<dbReference type="Proteomes" id="UP000324065">
    <property type="component" value="Unassembled WGS sequence"/>
</dbReference>
<dbReference type="RefSeq" id="WP_150062994.1">
    <property type="nucleotide sequence ID" value="NZ_JACHII010000012.1"/>
</dbReference>
<evidence type="ECO:0000256" key="1">
    <source>
        <dbReference type="SAM" id="Phobius"/>
    </source>
</evidence>
<dbReference type="EMBL" id="VWPJ01000013">
    <property type="protein sequence ID" value="KAA5604863.1"/>
    <property type="molecule type" value="Genomic_DNA"/>
</dbReference>
<feature type="transmembrane region" description="Helical" evidence="1">
    <location>
        <begin position="12"/>
        <end position="38"/>
    </location>
</feature>
<keyword evidence="1" id="KW-0812">Transmembrane</keyword>
<evidence type="ECO:0000313" key="2">
    <source>
        <dbReference type="EMBL" id="KAA5604863.1"/>
    </source>
</evidence>
<proteinExistence type="predicted"/>
<feature type="transmembrane region" description="Helical" evidence="1">
    <location>
        <begin position="53"/>
        <end position="77"/>
    </location>
</feature>
<dbReference type="AlphaFoldDB" id="A0A5M6I9J8"/>
<keyword evidence="1" id="KW-1133">Transmembrane helix</keyword>
<sequence length="94" mass="10420">MKRVMPYLVQFFIDMAGTVLLSVYIMSSLVGCFLLFYLSHDAYTALGVRDADLAAFGTSVAVFFLLGACYVGVAVAIHRRRAVRRPTVDPKRGR</sequence>
<keyword evidence="1" id="KW-0472">Membrane</keyword>
<organism evidence="2 3">
    <name type="scientific">Roseospira marina</name>
    <dbReference type="NCBI Taxonomy" id="140057"/>
    <lineage>
        <taxon>Bacteria</taxon>
        <taxon>Pseudomonadati</taxon>
        <taxon>Pseudomonadota</taxon>
        <taxon>Alphaproteobacteria</taxon>
        <taxon>Rhodospirillales</taxon>
        <taxon>Rhodospirillaceae</taxon>
        <taxon>Roseospira</taxon>
    </lineage>
</organism>
<evidence type="ECO:0000313" key="3">
    <source>
        <dbReference type="Proteomes" id="UP000324065"/>
    </source>
</evidence>
<dbReference type="PROSITE" id="PS51257">
    <property type="entry name" value="PROKAR_LIPOPROTEIN"/>
    <property type="match status" value="1"/>
</dbReference>
<reference evidence="2 3" key="1">
    <citation type="submission" date="2019-09" db="EMBL/GenBank/DDBJ databases">
        <title>Genome sequence of Roseospira marina, one of the more divergent members of the non-sulfur purple photosynthetic bacterial family, the Rhodospirillaceae.</title>
        <authorList>
            <person name="Meyer T."/>
            <person name="Kyndt J."/>
        </authorList>
    </citation>
    <scope>NUCLEOTIDE SEQUENCE [LARGE SCALE GENOMIC DNA]</scope>
    <source>
        <strain evidence="2 3">DSM 15113</strain>
    </source>
</reference>
<comment type="caution">
    <text evidence="2">The sequence shown here is derived from an EMBL/GenBank/DDBJ whole genome shotgun (WGS) entry which is preliminary data.</text>
</comment>
<accession>A0A5M6I9J8</accession>
<keyword evidence="3" id="KW-1185">Reference proteome</keyword>
<name>A0A5M6I9J8_9PROT</name>